<dbReference type="InterPro" id="IPR012677">
    <property type="entry name" value="Nucleotide-bd_a/b_plait_sf"/>
</dbReference>
<feature type="compositionally biased region" description="Basic and acidic residues" evidence="6">
    <location>
        <begin position="85"/>
        <end position="100"/>
    </location>
</feature>
<dbReference type="Pfam" id="PF00076">
    <property type="entry name" value="RRM_1"/>
    <property type="match status" value="4"/>
</dbReference>
<feature type="domain" description="RRM" evidence="7">
    <location>
        <begin position="568"/>
        <end position="651"/>
    </location>
</feature>
<dbReference type="Proteomes" id="UP001355207">
    <property type="component" value="Chromosome 3"/>
</dbReference>
<feature type="region of interest" description="Disordered" evidence="6">
    <location>
        <begin position="650"/>
        <end position="677"/>
    </location>
</feature>
<comment type="subcellular location">
    <subcellularLocation>
        <location evidence="1">Nucleus</location>
    </subcellularLocation>
</comment>
<feature type="region of interest" description="Disordered" evidence="6">
    <location>
        <begin position="783"/>
        <end position="815"/>
    </location>
</feature>
<feature type="compositionally biased region" description="Basic and acidic residues" evidence="6">
    <location>
        <begin position="652"/>
        <end position="668"/>
    </location>
</feature>
<feature type="compositionally biased region" description="Low complexity" evidence="6">
    <location>
        <begin position="134"/>
        <end position="149"/>
    </location>
</feature>
<dbReference type="CDD" id="cd12320">
    <property type="entry name" value="RRM6_RBM19_RRM5_MRD1"/>
    <property type="match status" value="1"/>
</dbReference>
<feature type="compositionally biased region" description="Basic and acidic residues" evidence="6">
    <location>
        <begin position="164"/>
        <end position="177"/>
    </location>
</feature>
<gene>
    <name evidence="8" type="ORF">L201_003037</name>
</gene>
<dbReference type="GeneID" id="91093708"/>
<keyword evidence="9" id="KW-1185">Reference proteome</keyword>
<dbReference type="SMART" id="SM00360">
    <property type="entry name" value="RRM"/>
    <property type="match status" value="5"/>
</dbReference>
<feature type="domain" description="RRM" evidence="7">
    <location>
        <begin position="227"/>
        <end position="305"/>
    </location>
</feature>
<sequence length="815" mass="90380">MGGLKISLSRLIFLNLPSSIQPDSFKLSLSKPKSLSSCTITDLKLVPKRRFAFVGYKKEDEAQKVKDWFDGSFEFGGGKVKVDFVRDDPLAPKPPKESKSKSTKPIDGSDESQPTAGPSKRLQEFMDVMKGGDPSSSTSTTAPTMNTNAVPGEQGWIADGQITKTEKSKKGKEKSIEPEEGSIVNGLEGEDDDAAWMRRRQNAQIQGEGESSTSISKPDEDLILSTGRLFIRNLAFIVTSSELKEHFERFGKIDEIHLPISSTTGEPLGTAFIQFHQTEDALKAYKVLDKSTFQGRLLHILPGRSKPGQISSVGTTIDGKVLGKKDELKGEIKRNVDEKRKEESRKGVNWATLYMNSDAVAASVASRMGINKSELLNSESGNSAVKLALAETTVIEETKKYFENAGINLDSLKPKVPRSQTIILVKNIPFGTSIQTLTDLFSQFGGSGSLKRVLLPPSGTLGVIEFENPQESNKAFKSLSYRRLGNSVIYLEKGPINMFKEGQNYDPKDKPISTLERELQEQKALMDRFNEINGNGDGGDNNQNQDQNKLKGNEMIREVADENDESGSTLFLKNLNFSTTTEKLNSVLKNLPGFSFCRVQIKNDPKRPNEKLSMGYGFVGFKTKKEAEKGLKVLENFEIDNKILQVKFAQRGSDEDDRRDNRQNKDNSDALEGGGKTKSTKLLVKNLPFEISKKEVRELFSSYGQVKSLRLPRKSIPSSNGSNSTRGFAFLEFTTHTEALRAKESLKHTHLLGRHLVLEWAKQNDDVDLTDLREKVGRDVKFLSDDQGGRQGKRRKLDFSAGAGASEDMDGLDME</sequence>
<dbReference type="Gene3D" id="3.30.70.330">
    <property type="match status" value="5"/>
</dbReference>
<dbReference type="PANTHER" id="PTHR48039">
    <property type="entry name" value="RNA-BINDING MOTIF PROTEIN 14B"/>
    <property type="match status" value="1"/>
</dbReference>
<evidence type="ECO:0000256" key="2">
    <source>
        <dbReference type="ARBA" id="ARBA00022737"/>
    </source>
</evidence>
<dbReference type="InterPro" id="IPR035979">
    <property type="entry name" value="RBD_domain_sf"/>
</dbReference>
<evidence type="ECO:0000259" key="7">
    <source>
        <dbReference type="PROSITE" id="PS50102"/>
    </source>
</evidence>
<dbReference type="PANTHER" id="PTHR48039:SF5">
    <property type="entry name" value="RNA-BINDING PROTEIN 28"/>
    <property type="match status" value="1"/>
</dbReference>
<protein>
    <recommendedName>
        <fullName evidence="7">RRM domain-containing protein</fullName>
    </recommendedName>
</protein>
<feature type="domain" description="RRM" evidence="7">
    <location>
        <begin position="680"/>
        <end position="763"/>
    </location>
</feature>
<evidence type="ECO:0000256" key="1">
    <source>
        <dbReference type="ARBA" id="ARBA00004123"/>
    </source>
</evidence>
<dbReference type="PROSITE" id="PS50102">
    <property type="entry name" value="RRM"/>
    <property type="match status" value="4"/>
</dbReference>
<feature type="domain" description="RRM" evidence="7">
    <location>
        <begin position="421"/>
        <end position="496"/>
    </location>
</feature>
<evidence type="ECO:0000313" key="8">
    <source>
        <dbReference type="EMBL" id="WWC88133.1"/>
    </source>
</evidence>
<evidence type="ECO:0000256" key="5">
    <source>
        <dbReference type="PROSITE-ProRule" id="PRU00176"/>
    </source>
</evidence>
<dbReference type="GO" id="GO:0005634">
    <property type="term" value="C:nucleus"/>
    <property type="evidence" value="ECO:0007669"/>
    <property type="project" value="UniProtKB-SubCell"/>
</dbReference>
<dbReference type="InterPro" id="IPR051945">
    <property type="entry name" value="RRM_MRD1_RNA_proc_ribogen"/>
</dbReference>
<proteinExistence type="predicted"/>
<dbReference type="GO" id="GO:0003729">
    <property type="term" value="F:mRNA binding"/>
    <property type="evidence" value="ECO:0007669"/>
    <property type="project" value="TreeGrafter"/>
</dbReference>
<evidence type="ECO:0000256" key="4">
    <source>
        <dbReference type="ARBA" id="ARBA00023242"/>
    </source>
</evidence>
<dbReference type="RefSeq" id="XP_066074896.1">
    <property type="nucleotide sequence ID" value="XM_066218799.1"/>
</dbReference>
<keyword evidence="4" id="KW-0539">Nucleus</keyword>
<dbReference type="AlphaFoldDB" id="A0AAX4JTL2"/>
<keyword evidence="2" id="KW-0677">Repeat</keyword>
<dbReference type="SUPFAM" id="SSF54928">
    <property type="entry name" value="RNA-binding domain, RBD"/>
    <property type="match status" value="4"/>
</dbReference>
<accession>A0AAX4JTL2</accession>
<organism evidence="8 9">
    <name type="scientific">Kwoniella dendrophila CBS 6074</name>
    <dbReference type="NCBI Taxonomy" id="1295534"/>
    <lineage>
        <taxon>Eukaryota</taxon>
        <taxon>Fungi</taxon>
        <taxon>Dikarya</taxon>
        <taxon>Basidiomycota</taxon>
        <taxon>Agaricomycotina</taxon>
        <taxon>Tremellomycetes</taxon>
        <taxon>Tremellales</taxon>
        <taxon>Cryptococcaceae</taxon>
        <taxon>Kwoniella</taxon>
    </lineage>
</organism>
<dbReference type="InterPro" id="IPR000504">
    <property type="entry name" value="RRM_dom"/>
</dbReference>
<keyword evidence="3 5" id="KW-0694">RNA-binding</keyword>
<evidence type="ECO:0000256" key="3">
    <source>
        <dbReference type="ARBA" id="ARBA00022884"/>
    </source>
</evidence>
<evidence type="ECO:0000313" key="9">
    <source>
        <dbReference type="Proteomes" id="UP001355207"/>
    </source>
</evidence>
<name>A0AAX4JTL2_9TREE</name>
<dbReference type="EMBL" id="CP144100">
    <property type="protein sequence ID" value="WWC88133.1"/>
    <property type="molecule type" value="Genomic_DNA"/>
</dbReference>
<evidence type="ECO:0000256" key="6">
    <source>
        <dbReference type="SAM" id="MobiDB-lite"/>
    </source>
</evidence>
<feature type="region of interest" description="Disordered" evidence="6">
    <location>
        <begin position="85"/>
        <end position="193"/>
    </location>
</feature>
<reference evidence="8 9" key="1">
    <citation type="submission" date="2024-01" db="EMBL/GenBank/DDBJ databases">
        <title>Comparative genomics of Cryptococcus and Kwoniella reveals pathogenesis evolution and contrasting modes of karyotype evolution via chromosome fusion or intercentromeric recombination.</title>
        <authorList>
            <person name="Coelho M.A."/>
            <person name="David-Palma M."/>
            <person name="Shea T."/>
            <person name="Bowers K."/>
            <person name="McGinley-Smith S."/>
            <person name="Mohammad A.W."/>
            <person name="Gnirke A."/>
            <person name="Yurkov A.M."/>
            <person name="Nowrousian M."/>
            <person name="Sun S."/>
            <person name="Cuomo C.A."/>
            <person name="Heitman J."/>
        </authorList>
    </citation>
    <scope>NUCLEOTIDE SEQUENCE [LARGE SCALE GENOMIC DNA]</scope>
    <source>
        <strain evidence="8 9">CBS 6074</strain>
    </source>
</reference>